<dbReference type="SUPFAM" id="SSF46689">
    <property type="entry name" value="Homeodomain-like"/>
    <property type="match status" value="1"/>
</dbReference>
<dbReference type="InterPro" id="IPR011075">
    <property type="entry name" value="TetR_C"/>
</dbReference>
<dbReference type="InterPro" id="IPR023772">
    <property type="entry name" value="DNA-bd_HTH_TetR-type_CS"/>
</dbReference>
<name>A0ABX2FD71_9PSEU</name>
<dbReference type="InterPro" id="IPR050109">
    <property type="entry name" value="HTH-type_TetR-like_transc_reg"/>
</dbReference>
<evidence type="ECO:0000256" key="1">
    <source>
        <dbReference type="ARBA" id="ARBA00023015"/>
    </source>
</evidence>
<dbReference type="RefSeq" id="WP_173138261.1">
    <property type="nucleotide sequence ID" value="NZ_CBCSGW010000117.1"/>
</dbReference>
<dbReference type="Gene3D" id="1.10.357.10">
    <property type="entry name" value="Tetracycline Repressor, domain 2"/>
    <property type="match status" value="1"/>
</dbReference>
<dbReference type="PANTHER" id="PTHR30055">
    <property type="entry name" value="HTH-TYPE TRANSCRIPTIONAL REGULATOR RUTR"/>
    <property type="match status" value="1"/>
</dbReference>
<evidence type="ECO:0000313" key="6">
    <source>
        <dbReference type="EMBL" id="NRN68758.1"/>
    </source>
</evidence>
<feature type="DNA-binding region" description="H-T-H motif" evidence="4">
    <location>
        <begin position="35"/>
        <end position="54"/>
    </location>
</feature>
<proteinExistence type="predicted"/>
<evidence type="ECO:0000256" key="3">
    <source>
        <dbReference type="ARBA" id="ARBA00023163"/>
    </source>
</evidence>
<sequence length="198" mass="21522">MPESVARQRMEGAREREVLLGALALLVEIGYDRLTLDAVAARTRSSKATLYRRWASKAALVTDAVALLAPSDLELPDTGSLRSDLLALAGVEGYFDVKGTRLVGGLATAVYREPEVHEAIRQKVVDLGTAHLRALLQRAAERGQLRPDVDIELISSVVPATAFFRLVFETPGKLDPDLLRRLIEHVIVPAVAPEPARG</sequence>
<protein>
    <submittedName>
        <fullName evidence="6">Regulatory protein TetR</fullName>
    </submittedName>
</protein>
<dbReference type="PANTHER" id="PTHR30055:SF148">
    <property type="entry name" value="TETR-FAMILY TRANSCRIPTIONAL REGULATOR"/>
    <property type="match status" value="1"/>
</dbReference>
<keyword evidence="3" id="KW-0804">Transcription</keyword>
<dbReference type="Pfam" id="PF00440">
    <property type="entry name" value="TetR_N"/>
    <property type="match status" value="1"/>
</dbReference>
<keyword evidence="7" id="KW-1185">Reference proteome</keyword>
<dbReference type="Proteomes" id="UP000763557">
    <property type="component" value="Unassembled WGS sequence"/>
</dbReference>
<evidence type="ECO:0000313" key="7">
    <source>
        <dbReference type="Proteomes" id="UP000763557"/>
    </source>
</evidence>
<gene>
    <name evidence="6" type="ORF">GC106_60050</name>
</gene>
<dbReference type="EMBL" id="JAAATY010000022">
    <property type="protein sequence ID" value="NRN68758.1"/>
    <property type="molecule type" value="Genomic_DNA"/>
</dbReference>
<dbReference type="SUPFAM" id="SSF48498">
    <property type="entry name" value="Tetracyclin repressor-like, C-terminal domain"/>
    <property type="match status" value="1"/>
</dbReference>
<comment type="caution">
    <text evidence="6">The sequence shown here is derived from an EMBL/GenBank/DDBJ whole genome shotgun (WGS) entry which is preliminary data.</text>
</comment>
<evidence type="ECO:0000256" key="2">
    <source>
        <dbReference type="ARBA" id="ARBA00023125"/>
    </source>
</evidence>
<organism evidence="6 7">
    <name type="scientific">Kibdelosporangium persicum</name>
    <dbReference type="NCBI Taxonomy" id="2698649"/>
    <lineage>
        <taxon>Bacteria</taxon>
        <taxon>Bacillati</taxon>
        <taxon>Actinomycetota</taxon>
        <taxon>Actinomycetes</taxon>
        <taxon>Pseudonocardiales</taxon>
        <taxon>Pseudonocardiaceae</taxon>
        <taxon>Kibdelosporangium</taxon>
    </lineage>
</organism>
<dbReference type="InterPro" id="IPR009057">
    <property type="entry name" value="Homeodomain-like_sf"/>
</dbReference>
<dbReference type="Gene3D" id="1.10.10.60">
    <property type="entry name" value="Homeodomain-like"/>
    <property type="match status" value="1"/>
</dbReference>
<dbReference type="InterPro" id="IPR001647">
    <property type="entry name" value="HTH_TetR"/>
</dbReference>
<dbReference type="PROSITE" id="PS01081">
    <property type="entry name" value="HTH_TETR_1"/>
    <property type="match status" value="1"/>
</dbReference>
<keyword evidence="1" id="KW-0805">Transcription regulation</keyword>
<reference evidence="6 7" key="1">
    <citation type="submission" date="2020-01" db="EMBL/GenBank/DDBJ databases">
        <title>Kibdelosporangium persica a novel Actinomycetes from a hot desert in Iran.</title>
        <authorList>
            <person name="Safaei N."/>
            <person name="Zaburannyi N."/>
            <person name="Mueller R."/>
            <person name="Wink J."/>
        </authorList>
    </citation>
    <scope>NUCLEOTIDE SEQUENCE [LARGE SCALE GENOMIC DNA]</scope>
    <source>
        <strain evidence="6 7">4NS15</strain>
    </source>
</reference>
<accession>A0ABX2FD71</accession>
<dbReference type="InterPro" id="IPR036271">
    <property type="entry name" value="Tet_transcr_reg_TetR-rel_C_sf"/>
</dbReference>
<evidence type="ECO:0000259" key="5">
    <source>
        <dbReference type="PROSITE" id="PS50977"/>
    </source>
</evidence>
<evidence type="ECO:0000256" key="4">
    <source>
        <dbReference type="PROSITE-ProRule" id="PRU00335"/>
    </source>
</evidence>
<feature type="domain" description="HTH tetR-type" evidence="5">
    <location>
        <begin position="12"/>
        <end position="72"/>
    </location>
</feature>
<dbReference type="Pfam" id="PF16859">
    <property type="entry name" value="TetR_C_11"/>
    <property type="match status" value="1"/>
</dbReference>
<dbReference type="PROSITE" id="PS50977">
    <property type="entry name" value="HTH_TETR_2"/>
    <property type="match status" value="1"/>
</dbReference>
<keyword evidence="2 4" id="KW-0238">DNA-binding</keyword>